<dbReference type="PANTHER" id="PTHR43031">
    <property type="entry name" value="FAD-DEPENDENT OXIDOREDUCTASE"/>
    <property type="match status" value="1"/>
</dbReference>
<evidence type="ECO:0000313" key="2">
    <source>
        <dbReference type="EMBL" id="MEK8029666.1"/>
    </source>
</evidence>
<protein>
    <submittedName>
        <fullName evidence="2">Rhodanese-like domain-containing protein</fullName>
    </submittedName>
</protein>
<dbReference type="InterPro" id="IPR050229">
    <property type="entry name" value="GlpE_sulfurtransferase"/>
</dbReference>
<dbReference type="SMART" id="SM00450">
    <property type="entry name" value="RHOD"/>
    <property type="match status" value="1"/>
</dbReference>
<feature type="domain" description="Rhodanese" evidence="1">
    <location>
        <begin position="12"/>
        <end position="102"/>
    </location>
</feature>
<comment type="caution">
    <text evidence="2">The sequence shown here is derived from an EMBL/GenBank/DDBJ whole genome shotgun (WGS) entry which is preliminary data.</text>
</comment>
<name>A0ABU9BI88_9BURK</name>
<dbReference type="PROSITE" id="PS50206">
    <property type="entry name" value="RHODANESE_3"/>
    <property type="match status" value="1"/>
</dbReference>
<sequence length="104" mass="11276">MQLDPLQCAQALADGAWLIDVREPHEAARLAYDHPRCVPMPMSQIQSRFHELPRDAPLVMACAAGGRSQQAMQFLAHHGYTHVANLAGGMGAWAAHGLPVRRGA</sequence>
<dbReference type="Proteomes" id="UP001371218">
    <property type="component" value="Unassembled WGS sequence"/>
</dbReference>
<keyword evidence="3" id="KW-1185">Reference proteome</keyword>
<dbReference type="InterPro" id="IPR001763">
    <property type="entry name" value="Rhodanese-like_dom"/>
</dbReference>
<reference evidence="2 3" key="1">
    <citation type="submission" date="2024-04" db="EMBL/GenBank/DDBJ databases">
        <title>Novel species of the genus Ideonella isolated from streams.</title>
        <authorList>
            <person name="Lu H."/>
        </authorList>
    </citation>
    <scope>NUCLEOTIDE SEQUENCE [LARGE SCALE GENOMIC DNA]</scope>
    <source>
        <strain evidence="2 3">DXS29W</strain>
    </source>
</reference>
<dbReference type="SUPFAM" id="SSF52821">
    <property type="entry name" value="Rhodanese/Cell cycle control phosphatase"/>
    <property type="match status" value="1"/>
</dbReference>
<dbReference type="Pfam" id="PF00581">
    <property type="entry name" value="Rhodanese"/>
    <property type="match status" value="1"/>
</dbReference>
<dbReference type="Gene3D" id="3.40.250.10">
    <property type="entry name" value="Rhodanese-like domain"/>
    <property type="match status" value="1"/>
</dbReference>
<dbReference type="PANTHER" id="PTHR43031:SF16">
    <property type="entry name" value="OXIDOREDUCTASE"/>
    <property type="match status" value="1"/>
</dbReference>
<accession>A0ABU9BI88</accession>
<evidence type="ECO:0000259" key="1">
    <source>
        <dbReference type="PROSITE" id="PS50206"/>
    </source>
</evidence>
<evidence type="ECO:0000313" key="3">
    <source>
        <dbReference type="Proteomes" id="UP001371218"/>
    </source>
</evidence>
<organism evidence="2 3">
    <name type="scientific">Ideonella lacteola</name>
    <dbReference type="NCBI Taxonomy" id="2984193"/>
    <lineage>
        <taxon>Bacteria</taxon>
        <taxon>Pseudomonadati</taxon>
        <taxon>Pseudomonadota</taxon>
        <taxon>Betaproteobacteria</taxon>
        <taxon>Burkholderiales</taxon>
        <taxon>Sphaerotilaceae</taxon>
        <taxon>Ideonella</taxon>
    </lineage>
</organism>
<proteinExistence type="predicted"/>
<dbReference type="RefSeq" id="WP_341424000.1">
    <property type="nucleotide sequence ID" value="NZ_JBBUTG010000001.1"/>
</dbReference>
<dbReference type="InterPro" id="IPR036873">
    <property type="entry name" value="Rhodanese-like_dom_sf"/>
</dbReference>
<dbReference type="EMBL" id="JBBUTG010000001">
    <property type="protein sequence ID" value="MEK8029666.1"/>
    <property type="molecule type" value="Genomic_DNA"/>
</dbReference>
<gene>
    <name evidence="2" type="ORF">AACH06_02440</name>
</gene>